<comment type="caution">
    <text evidence="6">The sequence shown here is derived from an EMBL/GenBank/DDBJ whole genome shotgun (WGS) entry which is preliminary data.</text>
</comment>
<dbReference type="Proteomes" id="UP000279259">
    <property type="component" value="Unassembled WGS sequence"/>
</dbReference>
<evidence type="ECO:0000313" key="6">
    <source>
        <dbReference type="EMBL" id="RSH83751.1"/>
    </source>
</evidence>
<dbReference type="Pfam" id="PF00463">
    <property type="entry name" value="ICL"/>
    <property type="match status" value="1"/>
</dbReference>
<comment type="similarity">
    <text evidence="2 4">Belongs to the isocitrate lyase/PEP mutase superfamily. Isocitrate lyase family.</text>
</comment>
<evidence type="ECO:0000256" key="1">
    <source>
        <dbReference type="ARBA" id="ARBA00001050"/>
    </source>
</evidence>
<dbReference type="EMBL" id="RSCD01000023">
    <property type="protein sequence ID" value="RSH83751.1"/>
    <property type="molecule type" value="Genomic_DNA"/>
</dbReference>
<dbReference type="GO" id="GO:0019752">
    <property type="term" value="P:carboxylic acid metabolic process"/>
    <property type="evidence" value="ECO:0007669"/>
    <property type="project" value="InterPro"/>
</dbReference>
<gene>
    <name evidence="6" type="primary">ICL1_3</name>
    <name evidence="6" type="ORF">EHS25_005366</name>
</gene>
<dbReference type="PANTHER" id="PTHR21631">
    <property type="entry name" value="ISOCITRATE LYASE/MALATE SYNTHASE"/>
    <property type="match status" value="1"/>
</dbReference>
<dbReference type="OrthoDB" id="4078635at2759"/>
<sequence>MIPTAQQQSDWSDPKSISTWWSTPSQAHFHRPYSAELVASLRSPFAEFWPASVQATKLRQTFSAHYAKGTASVTIGATDVISAHLMADAGYDTIYVSGPTCSTMDNATQDFGADMADYPYETVPNKVRQLFRSQLMQHKVSATRRFRGEAVAALDVDRLVPIIADADTGHGGQTANMKLAKLFVEAGAAAIHLDDQVPGTKKFGAKTAGRVLVPVEEHITRLLAVKLQFDVMGAECMIIHRTDAETAGYLTSAISPQDRPYIIGCTNPQLRPLVATISASFSTSKSQAEAVEDGWIASAGLSTLDEAVLSQNPAEYSKWKAASEGQNVAEALATAQTLGLGVQWDCEAARSREGWYRFRGGIQPAIDRAVACAKYADILWTRTPATVEKDLEKFAKEVKERVPGAMLAYNLAGDIKGTDSEIKAFTTKLAKLGYVWQFLPLAGQSGTAVGVNTPIRAIKDDGVLGYLNTVVRPGKAAGVSTLDYAWQGGPVADATVAAVTLW</sequence>
<proteinExistence type="inferred from homology"/>
<dbReference type="CDD" id="cd00377">
    <property type="entry name" value="ICL_PEPM"/>
    <property type="match status" value="1"/>
</dbReference>
<protein>
    <recommendedName>
        <fullName evidence="4">Isocitrate lyase</fullName>
    </recommendedName>
</protein>
<organism evidence="6 7">
    <name type="scientific">Saitozyma podzolica</name>
    <dbReference type="NCBI Taxonomy" id="1890683"/>
    <lineage>
        <taxon>Eukaryota</taxon>
        <taxon>Fungi</taxon>
        <taxon>Dikarya</taxon>
        <taxon>Basidiomycota</taxon>
        <taxon>Agaricomycotina</taxon>
        <taxon>Tremellomycetes</taxon>
        <taxon>Tremellales</taxon>
        <taxon>Trimorphomycetaceae</taxon>
        <taxon>Saitozyma</taxon>
    </lineage>
</organism>
<accession>A0A427XY50</accession>
<comment type="catalytic activity">
    <reaction evidence="1">
        <text>(2S,3R)-3-hydroxybutane-1,2,3-tricarboxylate = pyruvate + succinate</text>
        <dbReference type="Rhea" id="RHEA:16809"/>
        <dbReference type="ChEBI" id="CHEBI:15361"/>
        <dbReference type="ChEBI" id="CHEBI:30031"/>
        <dbReference type="ChEBI" id="CHEBI:57429"/>
        <dbReference type="EC" id="4.1.3.30"/>
    </reaction>
</comment>
<dbReference type="STRING" id="1890683.A0A427XY50"/>
<name>A0A427XY50_9TREE</name>
<dbReference type="GO" id="GO:0046872">
    <property type="term" value="F:metal ion binding"/>
    <property type="evidence" value="ECO:0007669"/>
    <property type="project" value="UniProtKB-KW"/>
</dbReference>
<comment type="cofactor">
    <cofactor evidence="5">
        <name>Mg(2+)</name>
        <dbReference type="ChEBI" id="CHEBI:18420"/>
    </cofactor>
    <text evidence="5">Can also use Mn(2+) ion.</text>
</comment>
<keyword evidence="7" id="KW-1185">Reference proteome</keyword>
<dbReference type="Gene3D" id="3.20.20.60">
    <property type="entry name" value="Phosphoenolpyruvate-binding domains"/>
    <property type="match status" value="1"/>
</dbReference>
<reference evidence="6 7" key="1">
    <citation type="submission" date="2018-11" db="EMBL/GenBank/DDBJ databases">
        <title>Genome sequence of Saitozyma podzolica DSM 27192.</title>
        <authorList>
            <person name="Aliyu H."/>
            <person name="Gorte O."/>
            <person name="Ochsenreither K."/>
        </authorList>
    </citation>
    <scope>NUCLEOTIDE SEQUENCE [LARGE SCALE GENOMIC DNA]</scope>
    <source>
        <strain evidence="6 7">DSM 27192</strain>
    </source>
</reference>
<dbReference type="PANTHER" id="PTHR21631:SF3">
    <property type="entry name" value="BIFUNCTIONAL GLYOXYLATE CYCLE PROTEIN"/>
    <property type="match status" value="1"/>
</dbReference>
<dbReference type="InterPro" id="IPR040442">
    <property type="entry name" value="Pyrv_kinase-like_dom_sf"/>
</dbReference>
<dbReference type="GO" id="GO:0004451">
    <property type="term" value="F:isocitrate lyase activity"/>
    <property type="evidence" value="ECO:0007669"/>
    <property type="project" value="InterPro"/>
</dbReference>
<keyword evidence="5" id="KW-0460">Magnesium</keyword>
<evidence type="ECO:0000256" key="3">
    <source>
        <dbReference type="ARBA" id="ARBA00023239"/>
    </source>
</evidence>
<dbReference type="SUPFAM" id="SSF51621">
    <property type="entry name" value="Phosphoenolpyruvate/pyruvate domain"/>
    <property type="match status" value="1"/>
</dbReference>
<evidence type="ECO:0000256" key="2">
    <source>
        <dbReference type="ARBA" id="ARBA00005704"/>
    </source>
</evidence>
<dbReference type="AlphaFoldDB" id="A0A427XY50"/>
<keyword evidence="3 4" id="KW-0456">Lyase</keyword>
<evidence type="ECO:0000313" key="7">
    <source>
        <dbReference type="Proteomes" id="UP000279259"/>
    </source>
</evidence>
<dbReference type="GO" id="GO:0046421">
    <property type="term" value="F:methylisocitrate lyase activity"/>
    <property type="evidence" value="ECO:0007669"/>
    <property type="project" value="UniProtKB-EC"/>
</dbReference>
<dbReference type="PIRSF" id="PIRSF001362">
    <property type="entry name" value="Isocit_lyase"/>
    <property type="match status" value="1"/>
</dbReference>
<dbReference type="Gene3D" id="1.10.10.850">
    <property type="match status" value="1"/>
</dbReference>
<keyword evidence="5" id="KW-0479">Metal-binding</keyword>
<evidence type="ECO:0000256" key="4">
    <source>
        <dbReference type="PIRNR" id="PIRNR001362"/>
    </source>
</evidence>
<dbReference type="InterPro" id="IPR015813">
    <property type="entry name" value="Pyrv/PenolPyrv_kinase-like_dom"/>
</dbReference>
<dbReference type="NCBIfam" id="TIGR01346">
    <property type="entry name" value="isocit_lyase"/>
    <property type="match status" value="1"/>
</dbReference>
<evidence type="ECO:0000256" key="5">
    <source>
        <dbReference type="PIRSR" id="PIRSR001362-3"/>
    </source>
</evidence>
<dbReference type="InterPro" id="IPR039556">
    <property type="entry name" value="ICL/PEPM"/>
</dbReference>
<dbReference type="InterPro" id="IPR006254">
    <property type="entry name" value="Isocitrate_lyase"/>
</dbReference>
<feature type="binding site" evidence="5">
    <location>
        <position position="165"/>
    </location>
    <ligand>
        <name>Mg(2+)</name>
        <dbReference type="ChEBI" id="CHEBI:18420"/>
    </ligand>
</feature>